<dbReference type="Proteomes" id="UP000597444">
    <property type="component" value="Unassembled WGS sequence"/>
</dbReference>
<reference evidence="1" key="1">
    <citation type="submission" date="2020-10" db="EMBL/GenBank/DDBJ databases">
        <title>Taxonomic study of unclassified bacteria belonging to the class Ktedonobacteria.</title>
        <authorList>
            <person name="Yabe S."/>
            <person name="Wang C.M."/>
            <person name="Zheng Y."/>
            <person name="Sakai Y."/>
            <person name="Cavaletti L."/>
            <person name="Monciardini P."/>
            <person name="Donadio S."/>
        </authorList>
    </citation>
    <scope>NUCLEOTIDE SEQUENCE</scope>
    <source>
        <strain evidence="1">ID150040</strain>
    </source>
</reference>
<dbReference type="Pfam" id="PF11387">
    <property type="entry name" value="DUF2795"/>
    <property type="match status" value="1"/>
</dbReference>
<evidence type="ECO:0008006" key="3">
    <source>
        <dbReference type="Google" id="ProtNLM"/>
    </source>
</evidence>
<accession>A0A8J3IZ85</accession>
<comment type="caution">
    <text evidence="1">The sequence shown here is derived from an EMBL/GenBank/DDBJ whole genome shotgun (WGS) entry which is preliminary data.</text>
</comment>
<dbReference type="InterPro" id="IPR021527">
    <property type="entry name" value="DUF2795"/>
</dbReference>
<evidence type="ECO:0000313" key="2">
    <source>
        <dbReference type="Proteomes" id="UP000597444"/>
    </source>
</evidence>
<evidence type="ECO:0000313" key="1">
    <source>
        <dbReference type="EMBL" id="GHO97941.1"/>
    </source>
</evidence>
<name>A0A8J3IZ85_9CHLR</name>
<sequence length="70" mass="8025">MEMTMNVDQKHLNQLLRTLHYPVSKGDLIELFRQNGLEAGLISELEAILPDKDFNSANEVLDLIPTWEES</sequence>
<dbReference type="EMBL" id="BNJK01000002">
    <property type="protein sequence ID" value="GHO97941.1"/>
    <property type="molecule type" value="Genomic_DNA"/>
</dbReference>
<proteinExistence type="predicted"/>
<dbReference type="AlphaFoldDB" id="A0A8J3IZ85"/>
<protein>
    <recommendedName>
        <fullName evidence="3">DUF2795 domain-containing protein</fullName>
    </recommendedName>
</protein>
<gene>
    <name evidence="1" type="ORF">KSF_079890</name>
</gene>
<organism evidence="1 2">
    <name type="scientific">Reticulibacter mediterranei</name>
    <dbReference type="NCBI Taxonomy" id="2778369"/>
    <lineage>
        <taxon>Bacteria</taxon>
        <taxon>Bacillati</taxon>
        <taxon>Chloroflexota</taxon>
        <taxon>Ktedonobacteria</taxon>
        <taxon>Ktedonobacterales</taxon>
        <taxon>Reticulibacteraceae</taxon>
        <taxon>Reticulibacter</taxon>
    </lineage>
</organism>
<keyword evidence="2" id="KW-1185">Reference proteome</keyword>